<dbReference type="PANTHER" id="PTHR11404:SF6">
    <property type="entry name" value="SUPEROXIDE DISMUTASE [MN], MITOCHONDRIAL"/>
    <property type="match status" value="1"/>
</dbReference>
<accession>A0A6P7GVE8</accession>
<dbReference type="InterPro" id="IPR019832">
    <property type="entry name" value="Mn/Fe_SOD_C"/>
</dbReference>
<dbReference type="PANTHER" id="PTHR11404">
    <property type="entry name" value="SUPEROXIDE DISMUTASE 2"/>
    <property type="match status" value="1"/>
</dbReference>
<evidence type="ECO:0000256" key="3">
    <source>
        <dbReference type="ARBA" id="ARBA00012682"/>
    </source>
</evidence>
<evidence type="ECO:0000256" key="6">
    <source>
        <dbReference type="ARBA" id="ARBA00023211"/>
    </source>
</evidence>
<dbReference type="EC" id="1.15.1.1" evidence="3 8"/>
<name>A0A6P7GVE8_DIAVI</name>
<evidence type="ECO:0000256" key="8">
    <source>
        <dbReference type="RuleBase" id="RU000414"/>
    </source>
</evidence>
<dbReference type="InterPro" id="IPR001189">
    <property type="entry name" value="Mn/Fe_SOD"/>
</dbReference>
<evidence type="ECO:0000256" key="2">
    <source>
        <dbReference type="ARBA" id="ARBA00008714"/>
    </source>
</evidence>
<dbReference type="RefSeq" id="XP_028149992.1">
    <property type="nucleotide sequence ID" value="XM_028294191.1"/>
</dbReference>
<reference evidence="12" key="1">
    <citation type="submission" date="2025-08" db="UniProtKB">
        <authorList>
            <consortium name="RefSeq"/>
        </authorList>
    </citation>
    <scope>IDENTIFICATION</scope>
    <source>
        <tissue evidence="12">Whole insect</tissue>
    </source>
</reference>
<keyword evidence="6" id="KW-0464">Manganese</keyword>
<keyword evidence="5 8" id="KW-0560">Oxidoreductase</keyword>
<evidence type="ECO:0000256" key="1">
    <source>
        <dbReference type="ARBA" id="ARBA00002170"/>
    </source>
</evidence>
<dbReference type="Pfam" id="PF00081">
    <property type="entry name" value="Sod_Fe_N"/>
    <property type="match status" value="1"/>
</dbReference>
<evidence type="ECO:0000256" key="5">
    <source>
        <dbReference type="ARBA" id="ARBA00023002"/>
    </source>
</evidence>
<keyword evidence="9" id="KW-0812">Transmembrane</keyword>
<evidence type="ECO:0000259" key="11">
    <source>
        <dbReference type="Pfam" id="PF02777"/>
    </source>
</evidence>
<dbReference type="Gene3D" id="1.10.287.990">
    <property type="entry name" value="Fe,Mn superoxide dismutase (SOD) domain"/>
    <property type="match status" value="1"/>
</dbReference>
<dbReference type="AlphaFoldDB" id="A0A6P7GVE8"/>
<keyword evidence="9" id="KW-0472">Membrane</keyword>
<dbReference type="GO" id="GO:0005739">
    <property type="term" value="C:mitochondrion"/>
    <property type="evidence" value="ECO:0007669"/>
    <property type="project" value="TreeGrafter"/>
</dbReference>
<dbReference type="SUPFAM" id="SSF54719">
    <property type="entry name" value="Fe,Mn superoxide dismutase (SOD), C-terminal domain"/>
    <property type="match status" value="1"/>
</dbReference>
<proteinExistence type="inferred from homology"/>
<comment type="similarity">
    <text evidence="2 8">Belongs to the iron/manganese superoxide dismutase family.</text>
</comment>
<feature type="domain" description="Manganese/iron superoxide dismutase N-terminal" evidence="10">
    <location>
        <begin position="20"/>
        <end position="44"/>
    </location>
</feature>
<dbReference type="Gene3D" id="3.55.40.20">
    <property type="entry name" value="Iron/manganese superoxide dismutase, C-terminal domain"/>
    <property type="match status" value="1"/>
</dbReference>
<evidence type="ECO:0000256" key="7">
    <source>
        <dbReference type="ARBA" id="ARBA00049204"/>
    </source>
</evidence>
<dbReference type="InParanoid" id="A0A6P7GVE8"/>
<protein>
    <recommendedName>
        <fullName evidence="3 8">Superoxide dismutase</fullName>
        <ecNumber evidence="3 8">1.15.1.1</ecNumber>
    </recommendedName>
</protein>
<dbReference type="GO" id="GO:0004784">
    <property type="term" value="F:superoxide dismutase activity"/>
    <property type="evidence" value="ECO:0007669"/>
    <property type="project" value="UniProtKB-EC"/>
</dbReference>
<dbReference type="SUPFAM" id="SSF46609">
    <property type="entry name" value="Fe,Mn superoxide dismutase (SOD), N-terminal domain"/>
    <property type="match status" value="1"/>
</dbReference>
<dbReference type="InterPro" id="IPR019831">
    <property type="entry name" value="Mn/Fe_SOD_N"/>
</dbReference>
<evidence type="ECO:0000256" key="4">
    <source>
        <dbReference type="ARBA" id="ARBA00022723"/>
    </source>
</evidence>
<evidence type="ECO:0000256" key="9">
    <source>
        <dbReference type="SAM" id="Phobius"/>
    </source>
</evidence>
<gene>
    <name evidence="12" type="primary">LOC114343376</name>
</gene>
<feature type="transmembrane region" description="Helical" evidence="9">
    <location>
        <begin position="6"/>
        <end position="26"/>
    </location>
</feature>
<comment type="function">
    <text evidence="8">Destroys radicals which are normally produced within the cells and which are toxic to biological systems.</text>
</comment>
<evidence type="ECO:0000259" key="10">
    <source>
        <dbReference type="Pfam" id="PF00081"/>
    </source>
</evidence>
<dbReference type="InterPro" id="IPR036314">
    <property type="entry name" value="SOD_C_sf"/>
</dbReference>
<evidence type="ECO:0000313" key="12">
    <source>
        <dbReference type="RefSeq" id="XP_028149992.1"/>
    </source>
</evidence>
<dbReference type="InterPro" id="IPR050265">
    <property type="entry name" value="Fe/Mn_Superoxide_Dismutase"/>
</dbReference>
<feature type="domain" description="Manganese/iron superoxide dismutase C-terminal" evidence="11">
    <location>
        <begin position="50"/>
        <end position="103"/>
    </location>
</feature>
<comment type="function">
    <text evidence="1">Destroys superoxide anion radicals which are normally produced within the cells and which are toxic to biological systems.</text>
</comment>
<keyword evidence="9" id="KW-1133">Transmembrane helix</keyword>
<keyword evidence="4 8" id="KW-0479">Metal-binding</keyword>
<comment type="catalytic activity">
    <reaction evidence="7 8">
        <text>2 superoxide + 2 H(+) = H2O2 + O2</text>
        <dbReference type="Rhea" id="RHEA:20696"/>
        <dbReference type="ChEBI" id="CHEBI:15378"/>
        <dbReference type="ChEBI" id="CHEBI:15379"/>
        <dbReference type="ChEBI" id="CHEBI:16240"/>
        <dbReference type="ChEBI" id="CHEBI:18421"/>
        <dbReference type="EC" id="1.15.1.1"/>
    </reaction>
</comment>
<dbReference type="PRINTS" id="PR01703">
    <property type="entry name" value="MNSODISMTASE"/>
</dbReference>
<organism evidence="12">
    <name type="scientific">Diabrotica virgifera virgifera</name>
    <name type="common">western corn rootworm</name>
    <dbReference type="NCBI Taxonomy" id="50390"/>
    <lineage>
        <taxon>Eukaryota</taxon>
        <taxon>Metazoa</taxon>
        <taxon>Ecdysozoa</taxon>
        <taxon>Arthropoda</taxon>
        <taxon>Hexapoda</taxon>
        <taxon>Insecta</taxon>
        <taxon>Pterygota</taxon>
        <taxon>Neoptera</taxon>
        <taxon>Endopterygota</taxon>
        <taxon>Coleoptera</taxon>
        <taxon>Polyphaga</taxon>
        <taxon>Cucujiformia</taxon>
        <taxon>Chrysomeloidea</taxon>
        <taxon>Chrysomelidae</taxon>
        <taxon>Galerucinae</taxon>
        <taxon>Diabroticina</taxon>
        <taxon>Diabroticites</taxon>
        <taxon>Diabrotica</taxon>
    </lineage>
</organism>
<dbReference type="GO" id="GO:0030145">
    <property type="term" value="F:manganese ion binding"/>
    <property type="evidence" value="ECO:0007669"/>
    <property type="project" value="TreeGrafter"/>
</dbReference>
<dbReference type="Pfam" id="PF02777">
    <property type="entry name" value="Sod_Fe_C"/>
    <property type="match status" value="1"/>
</dbReference>
<sequence length="105" mass="11386">MLHYVSSVTYISALFFSTIISLAPALKFNGGGHLNHSIFWQNLSPSKSNPSAELCAAINEAFGSLDNMKKQLSAVTTAIQGSGWGWLGYNPNTSKNSIFTIQNIF</sequence>
<dbReference type="InterPro" id="IPR036324">
    <property type="entry name" value="Mn/Fe_SOD_N_sf"/>
</dbReference>